<proteinExistence type="predicted"/>
<organism evidence="2 3">
    <name type="scientific">Stieleria maiorica</name>
    <dbReference type="NCBI Taxonomy" id="2795974"/>
    <lineage>
        <taxon>Bacteria</taxon>
        <taxon>Pseudomonadati</taxon>
        <taxon>Planctomycetota</taxon>
        <taxon>Planctomycetia</taxon>
        <taxon>Pirellulales</taxon>
        <taxon>Pirellulaceae</taxon>
        <taxon>Stieleria</taxon>
    </lineage>
</organism>
<evidence type="ECO:0000256" key="1">
    <source>
        <dbReference type="SAM" id="Phobius"/>
    </source>
</evidence>
<feature type="transmembrane region" description="Helical" evidence="1">
    <location>
        <begin position="46"/>
        <end position="65"/>
    </location>
</feature>
<dbReference type="KEGG" id="smam:Mal15_68790"/>
<keyword evidence="1" id="KW-0472">Membrane</keyword>
<accession>A0A5B9MUN4</accession>
<name>A0A5B9MUN4_9BACT</name>
<keyword evidence="1" id="KW-1133">Transmembrane helix</keyword>
<gene>
    <name evidence="2" type="ORF">Mal15_68790</name>
</gene>
<protein>
    <recommendedName>
        <fullName evidence="4">DUF3618 domain-containing protein</fullName>
    </recommendedName>
</protein>
<reference evidence="2 3" key="1">
    <citation type="submission" date="2019-02" db="EMBL/GenBank/DDBJ databases">
        <title>Planctomycetal bacteria perform biofilm scaping via a novel small molecule.</title>
        <authorList>
            <person name="Jeske O."/>
            <person name="Boedeker C."/>
            <person name="Wiegand S."/>
            <person name="Breitling P."/>
            <person name="Kallscheuer N."/>
            <person name="Jogler M."/>
            <person name="Rohde M."/>
            <person name="Petersen J."/>
            <person name="Medema M.H."/>
            <person name="Surup F."/>
            <person name="Jogler C."/>
        </authorList>
    </citation>
    <scope>NUCLEOTIDE SEQUENCE [LARGE SCALE GENOMIC DNA]</scope>
    <source>
        <strain evidence="2 3">Mal15</strain>
    </source>
</reference>
<dbReference type="Proteomes" id="UP000321353">
    <property type="component" value="Chromosome"/>
</dbReference>
<evidence type="ECO:0000313" key="2">
    <source>
        <dbReference type="EMBL" id="QEG02758.1"/>
    </source>
</evidence>
<evidence type="ECO:0000313" key="3">
    <source>
        <dbReference type="Proteomes" id="UP000321353"/>
    </source>
</evidence>
<dbReference type="AlphaFoldDB" id="A0A5B9MUN4"/>
<evidence type="ECO:0008006" key="4">
    <source>
        <dbReference type="Google" id="ProtNLM"/>
    </source>
</evidence>
<dbReference type="EMBL" id="CP036264">
    <property type="protein sequence ID" value="QEG02758.1"/>
    <property type="molecule type" value="Genomic_DNA"/>
</dbReference>
<keyword evidence="3" id="KW-1185">Reference proteome</keyword>
<keyword evidence="1" id="KW-0812">Transmembrane</keyword>
<dbReference type="RefSeq" id="WP_147871651.1">
    <property type="nucleotide sequence ID" value="NZ_CP036264.1"/>
</dbReference>
<sequence length="137" mass="14623">MANTLATRKQAEAIKQRMSEIRTELPYDVDDARRRVRQLSDWKYHLARHPLPVLAVAVGIGYLLVPKKHSGGEGGGRGSAIGHCNCSAADTQTASPPTVKRGFVGGVTGAIASLAMRQLTSIAASQINHLLSKPKTP</sequence>